<dbReference type="KEGG" id="hro:HELRODRAFT_178037"/>
<gene>
    <name evidence="3" type="primary">20206583</name>
    <name evidence="2" type="ORF">HELRODRAFT_178037</name>
</gene>
<sequence length="118" mass="13105">MSSLLPLASSSTPSPGSKYPPDVESSSYNGSSNSIPFEPTIPRTVTTSTDINRTSCPNDEMTCWLDLKFHELDSNFSQNIISFSEKFEGLPEKCRTDRCDEVVTLDNGPHYWPRTPIG</sequence>
<evidence type="ECO:0000313" key="4">
    <source>
        <dbReference type="Proteomes" id="UP000015101"/>
    </source>
</evidence>
<dbReference type="RefSeq" id="XP_009024418.1">
    <property type="nucleotide sequence ID" value="XM_009026170.1"/>
</dbReference>
<dbReference type="EMBL" id="AMQM01006280">
    <property type="status" value="NOT_ANNOTATED_CDS"/>
    <property type="molecule type" value="Genomic_DNA"/>
</dbReference>
<name>T1FCN4_HELRO</name>
<accession>T1FCN4</accession>
<reference evidence="3" key="3">
    <citation type="submission" date="2015-06" db="UniProtKB">
        <authorList>
            <consortium name="EnsemblMetazoa"/>
        </authorList>
    </citation>
    <scope>IDENTIFICATION</scope>
</reference>
<evidence type="ECO:0000313" key="3">
    <source>
        <dbReference type="EnsemblMetazoa" id="HelroP178037"/>
    </source>
</evidence>
<proteinExistence type="predicted"/>
<dbReference type="InParanoid" id="T1FCN4"/>
<feature type="region of interest" description="Disordered" evidence="1">
    <location>
        <begin position="1"/>
        <end position="43"/>
    </location>
</feature>
<organism evidence="3 4">
    <name type="scientific">Helobdella robusta</name>
    <name type="common">Californian leech</name>
    <dbReference type="NCBI Taxonomy" id="6412"/>
    <lineage>
        <taxon>Eukaryota</taxon>
        <taxon>Metazoa</taxon>
        <taxon>Spiralia</taxon>
        <taxon>Lophotrochozoa</taxon>
        <taxon>Annelida</taxon>
        <taxon>Clitellata</taxon>
        <taxon>Hirudinea</taxon>
        <taxon>Rhynchobdellida</taxon>
        <taxon>Glossiphoniidae</taxon>
        <taxon>Helobdella</taxon>
    </lineage>
</organism>
<dbReference type="HOGENOM" id="CLU_2099507_0_0_1"/>
<keyword evidence="4" id="KW-1185">Reference proteome</keyword>
<dbReference type="EnsemblMetazoa" id="HelroT178037">
    <property type="protein sequence ID" value="HelroP178037"/>
    <property type="gene ID" value="HelroG178037"/>
</dbReference>
<dbReference type="GeneID" id="20206583"/>
<dbReference type="Proteomes" id="UP000015101">
    <property type="component" value="Unassembled WGS sequence"/>
</dbReference>
<evidence type="ECO:0000313" key="2">
    <source>
        <dbReference type="EMBL" id="ESN97601.1"/>
    </source>
</evidence>
<dbReference type="CTD" id="20206583"/>
<reference evidence="4" key="1">
    <citation type="submission" date="2012-12" db="EMBL/GenBank/DDBJ databases">
        <authorList>
            <person name="Hellsten U."/>
            <person name="Grimwood J."/>
            <person name="Chapman J.A."/>
            <person name="Shapiro H."/>
            <person name="Aerts A."/>
            <person name="Otillar R.P."/>
            <person name="Terry A.Y."/>
            <person name="Boore J.L."/>
            <person name="Simakov O."/>
            <person name="Marletaz F."/>
            <person name="Cho S.-J."/>
            <person name="Edsinger-Gonzales E."/>
            <person name="Havlak P."/>
            <person name="Kuo D.-H."/>
            <person name="Larsson T."/>
            <person name="Lv J."/>
            <person name="Arendt D."/>
            <person name="Savage R."/>
            <person name="Osoegawa K."/>
            <person name="de Jong P."/>
            <person name="Lindberg D.R."/>
            <person name="Seaver E.C."/>
            <person name="Weisblat D.A."/>
            <person name="Putnam N.H."/>
            <person name="Grigoriev I.V."/>
            <person name="Rokhsar D.S."/>
        </authorList>
    </citation>
    <scope>NUCLEOTIDE SEQUENCE</scope>
</reference>
<reference evidence="2 4" key="2">
    <citation type="journal article" date="2013" name="Nature">
        <title>Insights into bilaterian evolution from three spiralian genomes.</title>
        <authorList>
            <person name="Simakov O."/>
            <person name="Marletaz F."/>
            <person name="Cho S.J."/>
            <person name="Edsinger-Gonzales E."/>
            <person name="Havlak P."/>
            <person name="Hellsten U."/>
            <person name="Kuo D.H."/>
            <person name="Larsson T."/>
            <person name="Lv J."/>
            <person name="Arendt D."/>
            <person name="Savage R."/>
            <person name="Osoegawa K."/>
            <person name="de Jong P."/>
            <person name="Grimwood J."/>
            <person name="Chapman J.A."/>
            <person name="Shapiro H."/>
            <person name="Aerts A."/>
            <person name="Otillar R.P."/>
            <person name="Terry A.Y."/>
            <person name="Boore J.L."/>
            <person name="Grigoriev I.V."/>
            <person name="Lindberg D.R."/>
            <person name="Seaver E.C."/>
            <person name="Weisblat D.A."/>
            <person name="Putnam N.H."/>
            <person name="Rokhsar D.S."/>
        </authorList>
    </citation>
    <scope>NUCLEOTIDE SEQUENCE</scope>
</reference>
<evidence type="ECO:0000256" key="1">
    <source>
        <dbReference type="SAM" id="MobiDB-lite"/>
    </source>
</evidence>
<protein>
    <submittedName>
        <fullName evidence="2 3">Uncharacterized protein</fullName>
    </submittedName>
</protein>
<feature type="compositionally biased region" description="Low complexity" evidence="1">
    <location>
        <begin position="1"/>
        <end position="34"/>
    </location>
</feature>
<dbReference type="AlphaFoldDB" id="T1FCN4"/>
<dbReference type="EMBL" id="KB097336">
    <property type="protein sequence ID" value="ESN97601.1"/>
    <property type="molecule type" value="Genomic_DNA"/>
</dbReference>